<dbReference type="PANTHER" id="PTHR21089:SF1">
    <property type="entry name" value="BIFUNCTIONAL 3-DEHYDROQUINATE DEHYDRATASE_SHIKIMATE DEHYDROGENASE, CHLOROPLASTIC"/>
    <property type="match status" value="1"/>
</dbReference>
<dbReference type="InterPro" id="IPR036291">
    <property type="entry name" value="NAD(P)-bd_dom_sf"/>
</dbReference>
<evidence type="ECO:0000256" key="6">
    <source>
        <dbReference type="ARBA" id="ARBA00049442"/>
    </source>
</evidence>
<dbReference type="Gene3D" id="3.40.50.10860">
    <property type="entry name" value="Leucine Dehydrogenase, chain A, domain 1"/>
    <property type="match status" value="1"/>
</dbReference>
<keyword evidence="3 10" id="KW-0521">NADP</keyword>
<dbReference type="FunFam" id="3.40.50.720:FF:000086">
    <property type="entry name" value="Quinate/shikimate dehydrogenase"/>
    <property type="match status" value="1"/>
</dbReference>
<proteinExistence type="inferred from homology"/>
<dbReference type="Pfam" id="PF18317">
    <property type="entry name" value="SDH_C"/>
    <property type="match status" value="1"/>
</dbReference>
<feature type="binding site" evidence="10">
    <location>
        <position position="244"/>
    </location>
    <ligand>
        <name>NADP(+)</name>
        <dbReference type="ChEBI" id="CHEBI:58349"/>
    </ligand>
</feature>
<evidence type="ECO:0000259" key="13">
    <source>
        <dbReference type="Pfam" id="PF18317"/>
    </source>
</evidence>
<evidence type="ECO:0000256" key="1">
    <source>
        <dbReference type="ARBA" id="ARBA00004871"/>
    </source>
</evidence>
<feature type="binding site" evidence="10">
    <location>
        <begin position="128"/>
        <end position="132"/>
    </location>
    <ligand>
        <name>NADP(+)</name>
        <dbReference type="ChEBI" id="CHEBI:58349"/>
    </ligand>
</feature>
<evidence type="ECO:0000256" key="4">
    <source>
        <dbReference type="ARBA" id="ARBA00023002"/>
    </source>
</evidence>
<dbReference type="GO" id="GO:0008652">
    <property type="term" value="P:amino acid biosynthetic process"/>
    <property type="evidence" value="ECO:0007669"/>
    <property type="project" value="UniProtKB-KW"/>
</dbReference>
<organism evidence="14 15">
    <name type="scientific">Halalkalibacter nanhaiisediminis</name>
    <dbReference type="NCBI Taxonomy" id="688079"/>
    <lineage>
        <taxon>Bacteria</taxon>
        <taxon>Bacillati</taxon>
        <taxon>Bacillota</taxon>
        <taxon>Bacilli</taxon>
        <taxon>Bacillales</taxon>
        <taxon>Bacillaceae</taxon>
        <taxon>Halalkalibacter</taxon>
    </lineage>
</organism>
<dbReference type="SUPFAM" id="SSF51735">
    <property type="entry name" value="NAD(P)-binding Rossmann-fold domains"/>
    <property type="match status" value="1"/>
</dbReference>
<protein>
    <recommendedName>
        <fullName evidence="10">Shikimate dehydrogenase (NADP(+))</fullName>
        <shortName evidence="10">SDH</shortName>
        <ecNumber evidence="10">1.1.1.25</ecNumber>
    </recommendedName>
</protein>
<evidence type="ECO:0000259" key="12">
    <source>
        <dbReference type="Pfam" id="PF08501"/>
    </source>
</evidence>
<dbReference type="GO" id="GO:0005829">
    <property type="term" value="C:cytosol"/>
    <property type="evidence" value="ECO:0007669"/>
    <property type="project" value="TreeGrafter"/>
</dbReference>
<dbReference type="Pfam" id="PF01488">
    <property type="entry name" value="Shikimate_DH"/>
    <property type="match status" value="1"/>
</dbReference>
<keyword evidence="2 10" id="KW-0028">Amino-acid biosynthesis</keyword>
<dbReference type="HAMAP" id="MF_00222">
    <property type="entry name" value="Shikimate_DH_AroE"/>
    <property type="match status" value="1"/>
</dbReference>
<feature type="binding site" evidence="10">
    <location>
        <position position="223"/>
    </location>
    <ligand>
        <name>shikimate</name>
        <dbReference type="ChEBI" id="CHEBI:36208"/>
    </ligand>
</feature>
<dbReference type="InterPro" id="IPR041121">
    <property type="entry name" value="SDH_C"/>
</dbReference>
<comment type="subunit">
    <text evidence="10">Homodimer.</text>
</comment>
<feature type="domain" description="SDH C-terminal" evidence="13">
    <location>
        <begin position="244"/>
        <end position="273"/>
    </location>
</feature>
<comment type="function">
    <text evidence="10">Involved in the biosynthesis of the chorismate, which leads to the biosynthesis of aromatic amino acids. Catalyzes the reversible NADPH linked reduction of 3-dehydroshikimate (DHSA) to yield shikimate (SA).</text>
</comment>
<dbReference type="GO" id="GO:0009423">
    <property type="term" value="P:chorismate biosynthetic process"/>
    <property type="evidence" value="ECO:0007669"/>
    <property type="project" value="UniProtKB-UniRule"/>
</dbReference>
<dbReference type="InterPro" id="IPR011342">
    <property type="entry name" value="Shikimate_DH"/>
</dbReference>
<feature type="active site" description="Proton acceptor" evidence="10">
    <location>
        <position position="67"/>
    </location>
</feature>
<dbReference type="NCBIfam" id="NF001310">
    <property type="entry name" value="PRK00258.1-2"/>
    <property type="match status" value="1"/>
</dbReference>
<gene>
    <name evidence="10" type="primary">aroE</name>
    <name evidence="14" type="ORF">IQ10_02263</name>
</gene>
<dbReference type="GO" id="GO:0030266">
    <property type="term" value="F:quinate 3-dehydrogenase (NAD+) activity"/>
    <property type="evidence" value="ECO:0007669"/>
    <property type="project" value="UniProtKB-EC"/>
</dbReference>
<evidence type="ECO:0000256" key="9">
    <source>
        <dbReference type="ARBA" id="ARBA00060613"/>
    </source>
</evidence>
<keyword evidence="5 10" id="KW-0057">Aromatic amino acid biosynthesis</keyword>
<comment type="pathway">
    <text evidence="9">Aromatic compound metabolism; 3,4-dihydroxybenzoate biosynthesis; 3-dehydroquinate from D-quinate (NAD(+) route).</text>
</comment>
<evidence type="ECO:0000256" key="10">
    <source>
        <dbReference type="HAMAP-Rule" id="MF_00222"/>
    </source>
</evidence>
<dbReference type="Pfam" id="PF08501">
    <property type="entry name" value="Shikimate_dh_N"/>
    <property type="match status" value="1"/>
</dbReference>
<evidence type="ECO:0000256" key="5">
    <source>
        <dbReference type="ARBA" id="ARBA00023141"/>
    </source>
</evidence>
<dbReference type="AlphaFoldDB" id="A0A562QHX7"/>
<dbReference type="CDD" id="cd01065">
    <property type="entry name" value="NAD_bind_Shikimate_DH"/>
    <property type="match status" value="1"/>
</dbReference>
<dbReference type="Gene3D" id="3.40.50.720">
    <property type="entry name" value="NAD(P)-binding Rossmann-like Domain"/>
    <property type="match status" value="1"/>
</dbReference>
<feature type="binding site" evidence="10">
    <location>
        <position position="221"/>
    </location>
    <ligand>
        <name>NADP(+)</name>
        <dbReference type="ChEBI" id="CHEBI:58349"/>
    </ligand>
</feature>
<sequence>MMTKVFGLLGHPVGHSKSPLIHNDAFSSAGMDARYHAFDVKPEQVKAAVEGIRALQLAGCNVTVPHKIAVMDFLDEIDDEAKQIGAVNTIVNQGGRLIGYNTDGRGYVESLLEELGEPLADKNILVIGAGGAARGVVTALARHGVARLTITNRTLEKANALLDIAKSLNTEAEAISRDDAESKLGEYDVIINTTSIGMSPNTDESPLSLKKLAPGTIVSDLIYNPIETKLLKEAAQRGGRTLNGVGMFVNQAALSFEHWTGMKPNRQRMKELVVETLGGTSC</sequence>
<dbReference type="EMBL" id="VLKZ01000005">
    <property type="protein sequence ID" value="TWI56368.1"/>
    <property type="molecule type" value="Genomic_DNA"/>
</dbReference>
<accession>A0A562QHX7</accession>
<comment type="similarity">
    <text evidence="10">Belongs to the shikimate dehydrogenase family.</text>
</comment>
<feature type="binding site" evidence="10">
    <location>
        <position position="103"/>
    </location>
    <ligand>
        <name>shikimate</name>
        <dbReference type="ChEBI" id="CHEBI:36208"/>
    </ligand>
</feature>
<evidence type="ECO:0000256" key="8">
    <source>
        <dbReference type="ARBA" id="ARBA00052329"/>
    </source>
</evidence>
<dbReference type="InterPro" id="IPR046346">
    <property type="entry name" value="Aminoacid_DH-like_N_sf"/>
</dbReference>
<comment type="pathway">
    <text evidence="1 10">Metabolic intermediate biosynthesis; chorismate biosynthesis; chorismate from D-erythrose 4-phosphate and phosphoenolpyruvate: step 4/7.</text>
</comment>
<feature type="binding site" evidence="10">
    <location>
        <position position="63"/>
    </location>
    <ligand>
        <name>shikimate</name>
        <dbReference type="ChEBI" id="CHEBI:36208"/>
    </ligand>
</feature>
<feature type="binding site" evidence="10">
    <location>
        <begin position="16"/>
        <end position="18"/>
    </location>
    <ligand>
        <name>shikimate</name>
        <dbReference type="ChEBI" id="CHEBI:36208"/>
    </ligand>
</feature>
<dbReference type="NCBIfam" id="TIGR00507">
    <property type="entry name" value="aroE"/>
    <property type="match status" value="1"/>
</dbReference>
<keyword evidence="15" id="KW-1185">Reference proteome</keyword>
<dbReference type="Proteomes" id="UP000315711">
    <property type="component" value="Unassembled WGS sequence"/>
</dbReference>
<comment type="catalytic activity">
    <reaction evidence="6 10">
        <text>shikimate + NADP(+) = 3-dehydroshikimate + NADPH + H(+)</text>
        <dbReference type="Rhea" id="RHEA:17737"/>
        <dbReference type="ChEBI" id="CHEBI:15378"/>
        <dbReference type="ChEBI" id="CHEBI:16630"/>
        <dbReference type="ChEBI" id="CHEBI:36208"/>
        <dbReference type="ChEBI" id="CHEBI:57783"/>
        <dbReference type="ChEBI" id="CHEBI:58349"/>
        <dbReference type="EC" id="1.1.1.25"/>
    </reaction>
</comment>
<feature type="binding site" evidence="10">
    <location>
        <position position="79"/>
    </location>
    <ligand>
        <name>NADP(+)</name>
        <dbReference type="ChEBI" id="CHEBI:58349"/>
    </ligand>
</feature>
<evidence type="ECO:0000259" key="11">
    <source>
        <dbReference type="Pfam" id="PF01488"/>
    </source>
</evidence>
<dbReference type="InterPro" id="IPR022893">
    <property type="entry name" value="Shikimate_DH_fam"/>
</dbReference>
<dbReference type="GO" id="GO:0004764">
    <property type="term" value="F:shikimate 3-dehydrogenase (NADP+) activity"/>
    <property type="evidence" value="ECO:0007669"/>
    <property type="project" value="UniProtKB-UniRule"/>
</dbReference>
<dbReference type="NCBIfam" id="NF001319">
    <property type="entry name" value="PRK00258.3-3"/>
    <property type="match status" value="1"/>
</dbReference>
<dbReference type="EC" id="1.1.1.25" evidence="10"/>
<comment type="catalytic activity">
    <reaction evidence="7">
        <text>L-quinate + NAD(+) = 3-dehydroquinate + NADH + H(+)</text>
        <dbReference type="Rhea" id="RHEA:22364"/>
        <dbReference type="ChEBI" id="CHEBI:15378"/>
        <dbReference type="ChEBI" id="CHEBI:29751"/>
        <dbReference type="ChEBI" id="CHEBI:32364"/>
        <dbReference type="ChEBI" id="CHEBI:57540"/>
        <dbReference type="ChEBI" id="CHEBI:57945"/>
        <dbReference type="EC" id="1.1.1.24"/>
    </reaction>
</comment>
<evidence type="ECO:0000313" key="14">
    <source>
        <dbReference type="EMBL" id="TWI56368.1"/>
    </source>
</evidence>
<name>A0A562QHX7_9BACI</name>
<dbReference type="GO" id="GO:0009073">
    <property type="term" value="P:aromatic amino acid family biosynthetic process"/>
    <property type="evidence" value="ECO:0007669"/>
    <property type="project" value="UniProtKB-KW"/>
</dbReference>
<dbReference type="GO" id="GO:0052734">
    <property type="term" value="F:shikimate 3-dehydrogenase (NAD+) activity"/>
    <property type="evidence" value="ECO:0007669"/>
    <property type="project" value="RHEA"/>
</dbReference>
<dbReference type="UniPathway" id="UPA00053">
    <property type="reaction ID" value="UER00087"/>
</dbReference>
<dbReference type="PANTHER" id="PTHR21089">
    <property type="entry name" value="SHIKIMATE DEHYDROGENASE"/>
    <property type="match status" value="1"/>
</dbReference>
<feature type="binding site" evidence="10">
    <location>
        <begin position="152"/>
        <end position="157"/>
    </location>
    <ligand>
        <name>NADP(+)</name>
        <dbReference type="ChEBI" id="CHEBI:58349"/>
    </ligand>
</feature>
<evidence type="ECO:0000256" key="2">
    <source>
        <dbReference type="ARBA" id="ARBA00022605"/>
    </source>
</evidence>
<dbReference type="InterPro" id="IPR013708">
    <property type="entry name" value="Shikimate_DH-bd_N"/>
</dbReference>
<dbReference type="GO" id="GO:0019632">
    <property type="term" value="P:shikimate metabolic process"/>
    <property type="evidence" value="ECO:0007669"/>
    <property type="project" value="InterPro"/>
</dbReference>
<feature type="domain" description="Shikimate dehydrogenase substrate binding N-terminal" evidence="12">
    <location>
        <begin position="8"/>
        <end position="90"/>
    </location>
</feature>
<dbReference type="InterPro" id="IPR006151">
    <property type="entry name" value="Shikm_DH/Glu-tRNA_Rdtase"/>
</dbReference>
<dbReference type="GO" id="GO:0050661">
    <property type="term" value="F:NADP binding"/>
    <property type="evidence" value="ECO:0007669"/>
    <property type="project" value="InterPro"/>
</dbReference>
<evidence type="ECO:0000313" key="15">
    <source>
        <dbReference type="Proteomes" id="UP000315711"/>
    </source>
</evidence>
<dbReference type="SUPFAM" id="SSF53223">
    <property type="entry name" value="Aminoacid dehydrogenase-like, N-terminal domain"/>
    <property type="match status" value="1"/>
</dbReference>
<keyword evidence="4 10" id="KW-0560">Oxidoreductase</keyword>
<feature type="domain" description="Quinate/shikimate 5-dehydrogenase/glutamyl-tRNA reductase" evidence="11">
    <location>
        <begin position="114"/>
        <end position="195"/>
    </location>
</feature>
<feature type="binding site" evidence="10">
    <location>
        <position position="88"/>
    </location>
    <ligand>
        <name>shikimate</name>
        <dbReference type="ChEBI" id="CHEBI:36208"/>
    </ligand>
</feature>
<dbReference type="FunFam" id="3.40.50.10860:FF:000004">
    <property type="entry name" value="Quinate/shikimate dehydrogenase"/>
    <property type="match status" value="1"/>
</dbReference>
<comment type="catalytic activity">
    <reaction evidence="8">
        <text>shikimate + NAD(+) = 3-dehydroshikimate + NADH + H(+)</text>
        <dbReference type="Rhea" id="RHEA:17741"/>
        <dbReference type="ChEBI" id="CHEBI:15378"/>
        <dbReference type="ChEBI" id="CHEBI:16630"/>
        <dbReference type="ChEBI" id="CHEBI:36208"/>
        <dbReference type="ChEBI" id="CHEBI:57540"/>
        <dbReference type="ChEBI" id="CHEBI:57945"/>
    </reaction>
</comment>
<reference evidence="14 15" key="1">
    <citation type="journal article" date="2015" name="Stand. Genomic Sci.">
        <title>Genomic Encyclopedia of Bacterial and Archaeal Type Strains, Phase III: the genomes of soil and plant-associated and newly described type strains.</title>
        <authorList>
            <person name="Whitman W.B."/>
            <person name="Woyke T."/>
            <person name="Klenk H.P."/>
            <person name="Zhou Y."/>
            <person name="Lilburn T.G."/>
            <person name="Beck B.J."/>
            <person name="De Vos P."/>
            <person name="Vandamme P."/>
            <person name="Eisen J.A."/>
            <person name="Garrity G."/>
            <person name="Hugenholtz P."/>
            <person name="Kyrpides N.C."/>
        </authorList>
    </citation>
    <scope>NUCLEOTIDE SEQUENCE [LARGE SCALE GENOMIC DNA]</scope>
    <source>
        <strain evidence="14 15">CGMCC 1.10116</strain>
    </source>
</reference>
<feature type="binding site" evidence="10">
    <location>
        <position position="251"/>
    </location>
    <ligand>
        <name>shikimate</name>
        <dbReference type="ChEBI" id="CHEBI:36208"/>
    </ligand>
</feature>
<evidence type="ECO:0000256" key="7">
    <source>
        <dbReference type="ARBA" id="ARBA00051639"/>
    </source>
</evidence>
<comment type="caution">
    <text evidence="14">The sequence shown here is derived from an EMBL/GenBank/DDBJ whole genome shotgun (WGS) entry which is preliminary data.</text>
</comment>
<evidence type="ECO:0000256" key="3">
    <source>
        <dbReference type="ARBA" id="ARBA00022857"/>
    </source>
</evidence>